<dbReference type="Proteomes" id="UP000230025">
    <property type="component" value="Unassembled WGS sequence"/>
</dbReference>
<accession>A0A2M7GZF7</accession>
<proteinExistence type="predicted"/>
<dbReference type="AlphaFoldDB" id="A0A2M7GZF7"/>
<comment type="caution">
    <text evidence="1">The sequence shown here is derived from an EMBL/GenBank/DDBJ whole genome shotgun (WGS) entry which is preliminary data.</text>
</comment>
<dbReference type="EMBL" id="PFFY01000117">
    <property type="protein sequence ID" value="PIW33828.1"/>
    <property type="molecule type" value="Genomic_DNA"/>
</dbReference>
<reference evidence="2" key="1">
    <citation type="submission" date="2017-09" db="EMBL/GenBank/DDBJ databases">
        <title>Depth-based differentiation of microbial function through sediment-hosted aquifers and enrichment of novel symbionts in the deep terrestrial subsurface.</title>
        <authorList>
            <person name="Probst A.J."/>
            <person name="Ladd B."/>
            <person name="Jarett J.K."/>
            <person name="Geller-Mcgrath D.E."/>
            <person name="Sieber C.M.K."/>
            <person name="Emerson J.B."/>
            <person name="Anantharaman K."/>
            <person name="Thomas B.C."/>
            <person name="Malmstrom R."/>
            <person name="Stieglmeier M."/>
            <person name="Klingl A."/>
            <person name="Woyke T."/>
            <person name="Ryan C.M."/>
            <person name="Banfield J.F."/>
        </authorList>
    </citation>
    <scope>NUCLEOTIDE SEQUENCE [LARGE SCALE GENOMIC DNA]</scope>
</reference>
<evidence type="ECO:0000313" key="1">
    <source>
        <dbReference type="EMBL" id="PIW33828.1"/>
    </source>
</evidence>
<organism evidence="1 2">
    <name type="scientific">bacterium (Candidatus Ratteibacteria) CG15_BIG_FIL_POST_REV_8_21_14_020_41_12</name>
    <dbReference type="NCBI Taxonomy" id="2014291"/>
    <lineage>
        <taxon>Bacteria</taxon>
        <taxon>Candidatus Ratteibacteria</taxon>
    </lineage>
</organism>
<protein>
    <submittedName>
        <fullName evidence="1">Uncharacterized protein</fullName>
    </submittedName>
</protein>
<evidence type="ECO:0000313" key="2">
    <source>
        <dbReference type="Proteomes" id="UP000230025"/>
    </source>
</evidence>
<sequence>MLTVGRRIFGQLGDSRKLRILSANTEELHKQGFAGAKEEEFENTIIVFPEIWKGKFDNKDYGYGLVVRKIKIVYLDENYRKLGEDTMVSEVGESQPPEGAKIAIEGLP</sequence>
<name>A0A2M7GZF7_9BACT</name>
<gene>
    <name evidence="1" type="ORF">COW28_02490</name>
</gene>